<organism evidence="6 7">
    <name type="scientific">Muricoprocola aceti</name>
    <dbReference type="NCBI Taxonomy" id="2981772"/>
    <lineage>
        <taxon>Bacteria</taxon>
        <taxon>Bacillati</taxon>
        <taxon>Bacillota</taxon>
        <taxon>Clostridia</taxon>
        <taxon>Lachnospirales</taxon>
        <taxon>Lachnospiraceae</taxon>
        <taxon>Muricoprocola</taxon>
    </lineage>
</organism>
<sequence length="318" mass="36127">MMNSDIQKLRTILMVSKTLNFSEAAYELNFTPSAISKQVLSIEKSLGVILFDRHSRNGVTLTLEMQMLLPALQKVVSSFDEFEGVLRTISPEPVFNIGTPPLFPSQVASQIIAEMVQQMPSLDVELMRHDNRTLLKLVRLGKIDAAVTVILGKAEDNPEFFKERHRELEIKKLRKTQDMVFLNENHPLASRNTFSTKDMLEVEGSRFLFINPRPHTASHREQIFMRYCEKYGVVREVKEVNLESSVAIRTILRNISSNPQYIAFGPAGLSKGVKGVVERVCEDSMYPSQEVICYRKDSKSKAFRIFLDAVKKVADGEL</sequence>
<feature type="domain" description="HTH lysR-type" evidence="5">
    <location>
        <begin position="1"/>
        <end position="62"/>
    </location>
</feature>
<dbReference type="InterPro" id="IPR000847">
    <property type="entry name" value="LysR_HTH_N"/>
</dbReference>
<proteinExistence type="inferred from homology"/>
<dbReference type="CDD" id="cd05466">
    <property type="entry name" value="PBP2_LTTR_substrate"/>
    <property type="match status" value="1"/>
</dbReference>
<reference evidence="6 7" key="1">
    <citation type="journal article" date="2021" name="ISME Commun">
        <title>Automated analysis of genomic sequences facilitates high-throughput and comprehensive description of bacteria.</title>
        <authorList>
            <person name="Hitch T.C.A."/>
        </authorList>
    </citation>
    <scope>NUCLEOTIDE SEQUENCE [LARGE SCALE GENOMIC DNA]</scope>
    <source>
        <strain evidence="6 7">Sanger_29</strain>
    </source>
</reference>
<dbReference type="Proteomes" id="UP001652338">
    <property type="component" value="Unassembled WGS sequence"/>
</dbReference>
<dbReference type="PROSITE" id="PS50931">
    <property type="entry name" value="HTH_LYSR"/>
    <property type="match status" value="1"/>
</dbReference>
<dbReference type="Gene3D" id="3.40.190.290">
    <property type="match status" value="1"/>
</dbReference>
<protein>
    <submittedName>
        <fullName evidence="6">LysR family transcriptional regulator</fullName>
    </submittedName>
</protein>
<dbReference type="SUPFAM" id="SSF53850">
    <property type="entry name" value="Periplasmic binding protein-like II"/>
    <property type="match status" value="1"/>
</dbReference>
<comment type="similarity">
    <text evidence="1">Belongs to the LysR transcriptional regulatory family.</text>
</comment>
<dbReference type="EMBL" id="JAOQKE010000018">
    <property type="protein sequence ID" value="MCU6726085.1"/>
    <property type="molecule type" value="Genomic_DNA"/>
</dbReference>
<evidence type="ECO:0000259" key="5">
    <source>
        <dbReference type="PROSITE" id="PS50931"/>
    </source>
</evidence>
<accession>A0ABT2SNL4</accession>
<evidence type="ECO:0000313" key="7">
    <source>
        <dbReference type="Proteomes" id="UP001652338"/>
    </source>
</evidence>
<keyword evidence="2" id="KW-0805">Transcription regulation</keyword>
<keyword evidence="4" id="KW-0804">Transcription</keyword>
<dbReference type="InterPro" id="IPR036390">
    <property type="entry name" value="WH_DNA-bd_sf"/>
</dbReference>
<dbReference type="PANTHER" id="PTHR30346:SF28">
    <property type="entry name" value="HTH-TYPE TRANSCRIPTIONAL REGULATOR CYNR"/>
    <property type="match status" value="1"/>
</dbReference>
<evidence type="ECO:0000256" key="3">
    <source>
        <dbReference type="ARBA" id="ARBA00023125"/>
    </source>
</evidence>
<keyword evidence="7" id="KW-1185">Reference proteome</keyword>
<evidence type="ECO:0000256" key="4">
    <source>
        <dbReference type="ARBA" id="ARBA00023163"/>
    </source>
</evidence>
<dbReference type="Pfam" id="PF00126">
    <property type="entry name" value="HTH_1"/>
    <property type="match status" value="1"/>
</dbReference>
<keyword evidence="3" id="KW-0238">DNA-binding</keyword>
<dbReference type="RefSeq" id="WP_262655342.1">
    <property type="nucleotide sequence ID" value="NZ_JAOQKE010000018.1"/>
</dbReference>
<evidence type="ECO:0000313" key="6">
    <source>
        <dbReference type="EMBL" id="MCU6726085.1"/>
    </source>
</evidence>
<dbReference type="Pfam" id="PF03466">
    <property type="entry name" value="LysR_substrate"/>
    <property type="match status" value="1"/>
</dbReference>
<dbReference type="InterPro" id="IPR036388">
    <property type="entry name" value="WH-like_DNA-bd_sf"/>
</dbReference>
<evidence type="ECO:0000256" key="1">
    <source>
        <dbReference type="ARBA" id="ARBA00009437"/>
    </source>
</evidence>
<dbReference type="InterPro" id="IPR005119">
    <property type="entry name" value="LysR_subst-bd"/>
</dbReference>
<dbReference type="SUPFAM" id="SSF46785">
    <property type="entry name" value="Winged helix' DNA-binding domain"/>
    <property type="match status" value="1"/>
</dbReference>
<name>A0ABT2SNL4_9FIRM</name>
<dbReference type="PANTHER" id="PTHR30346">
    <property type="entry name" value="TRANSCRIPTIONAL DUAL REGULATOR HCAR-RELATED"/>
    <property type="match status" value="1"/>
</dbReference>
<gene>
    <name evidence="6" type="ORF">OCV47_12160</name>
</gene>
<evidence type="ECO:0000256" key="2">
    <source>
        <dbReference type="ARBA" id="ARBA00023015"/>
    </source>
</evidence>
<comment type="caution">
    <text evidence="6">The sequence shown here is derived from an EMBL/GenBank/DDBJ whole genome shotgun (WGS) entry which is preliminary data.</text>
</comment>
<dbReference type="Gene3D" id="1.10.10.10">
    <property type="entry name" value="Winged helix-like DNA-binding domain superfamily/Winged helix DNA-binding domain"/>
    <property type="match status" value="1"/>
</dbReference>